<reference evidence="4" key="4">
    <citation type="submission" date="2013-11" db="EMBL/GenBank/DDBJ databases">
        <title>The Genome Sequence of Phytophthora parasitica IAC_01/95.</title>
        <authorList>
            <consortium name="The Broad Institute Genomics Platform"/>
            <person name="Russ C."/>
            <person name="Tyler B."/>
            <person name="Panabieres F."/>
            <person name="Shan W."/>
            <person name="Tripathy S."/>
            <person name="Grunwald N."/>
            <person name="Machado M."/>
            <person name="Johnson C.S."/>
            <person name="Arredondo F."/>
            <person name="Hong C."/>
            <person name="Coffey M."/>
            <person name="Young S.K."/>
            <person name="Zeng Q."/>
            <person name="Gargeya S."/>
            <person name="Fitzgerald M."/>
            <person name="Abouelleil A."/>
            <person name="Alvarado L."/>
            <person name="Chapman S.B."/>
            <person name="Gainer-Dewar J."/>
            <person name="Goldberg J."/>
            <person name="Griggs A."/>
            <person name="Gujja S."/>
            <person name="Hansen M."/>
            <person name="Howarth C."/>
            <person name="Imamovic A."/>
            <person name="Ireland A."/>
            <person name="Larimer J."/>
            <person name="McCowan C."/>
            <person name="Murphy C."/>
            <person name="Pearson M."/>
            <person name="Poon T.W."/>
            <person name="Priest M."/>
            <person name="Roberts A."/>
            <person name="Saif S."/>
            <person name="Shea T."/>
            <person name="Sykes S."/>
            <person name="Wortman J."/>
            <person name="Nusbaum C."/>
            <person name="Birren B."/>
        </authorList>
    </citation>
    <scope>NUCLEOTIDE SEQUENCE [LARGE SCALE GENOMIC DNA]</scope>
    <source>
        <strain evidence="4">IAC_01/95</strain>
    </source>
</reference>
<dbReference type="Proteomes" id="UP000054423">
    <property type="component" value="Unassembled WGS sequence"/>
</dbReference>
<dbReference type="Proteomes" id="UP000053236">
    <property type="component" value="Unassembled WGS sequence"/>
</dbReference>
<name>W2GKR3_PHYNI</name>
<dbReference type="Proteomes" id="UP000053864">
    <property type="component" value="Unassembled WGS sequence"/>
</dbReference>
<reference evidence="3" key="1">
    <citation type="submission" date="2013-11" db="EMBL/GenBank/DDBJ databases">
        <title>The Genome Sequence of Phytophthora parasitica CHvinca01.</title>
        <authorList>
            <consortium name="The Broad Institute Genomics Platform"/>
            <person name="Russ C."/>
            <person name="Tyler B."/>
            <person name="Panabieres F."/>
            <person name="Shan W."/>
            <person name="Tripathy S."/>
            <person name="Grunwald N."/>
            <person name="Machado M."/>
            <person name="Johnson C.S."/>
            <person name="Arredondo F."/>
            <person name="Hong C."/>
            <person name="Coffey M."/>
            <person name="Young S.K."/>
            <person name="Zeng Q."/>
            <person name="Gargeya S."/>
            <person name="Fitzgerald M."/>
            <person name="Abouelleil A."/>
            <person name="Alvarado L."/>
            <person name="Chapman S.B."/>
            <person name="Gainer-Dewar J."/>
            <person name="Goldberg J."/>
            <person name="Griggs A."/>
            <person name="Gujja S."/>
            <person name="Hansen M."/>
            <person name="Howarth C."/>
            <person name="Imamovic A."/>
            <person name="Ireland A."/>
            <person name="Larimer J."/>
            <person name="McCowan C."/>
            <person name="Murphy C."/>
            <person name="Pearson M."/>
            <person name="Poon T.W."/>
            <person name="Priest M."/>
            <person name="Roberts A."/>
            <person name="Saif S."/>
            <person name="Shea T."/>
            <person name="Sykes S."/>
            <person name="Wortman J."/>
            <person name="Nusbaum C."/>
            <person name="Birren B."/>
        </authorList>
    </citation>
    <scope>NUCLEOTIDE SEQUENCE [LARGE SCALE GENOMIC DNA]</scope>
    <source>
        <strain evidence="3">CHvinca01</strain>
    </source>
</reference>
<accession>W2GKR3</accession>
<evidence type="ECO:0000313" key="2">
    <source>
        <dbReference type="EMBL" id="ETL36213.1"/>
    </source>
</evidence>
<proteinExistence type="predicted"/>
<dbReference type="EMBL" id="KI693755">
    <property type="protein sequence ID" value="ETM42715.1"/>
    <property type="molecule type" value="Genomic_DNA"/>
</dbReference>
<reference evidence="2" key="3">
    <citation type="submission" date="2013-11" db="EMBL/GenBank/DDBJ databases">
        <title>The Genome Sequence of Phytophthora parasitica CJ05E6.</title>
        <authorList>
            <consortium name="The Broad Institute Genomics Platform"/>
            <person name="Russ C."/>
            <person name="Tyler B."/>
            <person name="Panabieres F."/>
            <person name="Shan W."/>
            <person name="Tripathy S."/>
            <person name="Grunwald N."/>
            <person name="Machado M."/>
            <person name="Johnson C.S."/>
            <person name="Arredondo F."/>
            <person name="Hong C."/>
            <person name="Coffey M."/>
            <person name="Young S.K."/>
            <person name="Zeng Q."/>
            <person name="Gargeya S."/>
            <person name="Fitzgerald M."/>
            <person name="Abouelleil A."/>
            <person name="Alvarado L."/>
            <person name="Chapman S.B."/>
            <person name="Gainer-Dewar J."/>
            <person name="Goldberg J."/>
            <person name="Griggs A."/>
            <person name="Gujja S."/>
            <person name="Hansen M."/>
            <person name="Howarth C."/>
            <person name="Imamovic A."/>
            <person name="Ireland A."/>
            <person name="Larimer J."/>
            <person name="McCowan C."/>
            <person name="Murphy C."/>
            <person name="Pearson M."/>
            <person name="Poon T.W."/>
            <person name="Priest M."/>
            <person name="Roberts A."/>
            <person name="Saif S."/>
            <person name="Shea T."/>
            <person name="Sykes S."/>
            <person name="Wortman J."/>
            <person name="Nusbaum C."/>
            <person name="Birren B."/>
        </authorList>
    </citation>
    <scope>NUCLEOTIDE SEQUENCE [LARGE SCALE GENOMIC DNA]</scope>
    <source>
        <strain evidence="2">CJ05E6</strain>
    </source>
</reference>
<dbReference type="EMBL" id="KI687144">
    <property type="protein sequence ID" value="ETK82836.1"/>
    <property type="molecule type" value="Genomic_DNA"/>
</dbReference>
<evidence type="ECO:0000313" key="3">
    <source>
        <dbReference type="EMBL" id="ETL89438.1"/>
    </source>
</evidence>
<reference evidence="1" key="2">
    <citation type="submission" date="2013-11" db="EMBL/GenBank/DDBJ databases">
        <title>The Genome Sequence of Phytophthora parasitica CJ02B3.</title>
        <authorList>
            <consortium name="The Broad Institute Genomics Platform"/>
            <person name="Russ C."/>
            <person name="Tyler B."/>
            <person name="Panabieres F."/>
            <person name="Shan W."/>
            <person name="Tripathy S."/>
            <person name="Grunwald N."/>
            <person name="Machado M."/>
            <person name="Johnson C.S."/>
            <person name="Arredondo F."/>
            <person name="Hong C."/>
            <person name="Coffey M."/>
            <person name="Young S.K."/>
            <person name="Zeng Q."/>
            <person name="Gargeya S."/>
            <person name="Fitzgerald M."/>
            <person name="Abouelleil A."/>
            <person name="Alvarado L."/>
            <person name="Chapman S.B."/>
            <person name="Gainer-Dewar J."/>
            <person name="Goldberg J."/>
            <person name="Griggs A."/>
            <person name="Gujja S."/>
            <person name="Hansen M."/>
            <person name="Howarth C."/>
            <person name="Imamovic A."/>
            <person name="Ireland A."/>
            <person name="Larimer J."/>
            <person name="McCowan C."/>
            <person name="Murphy C."/>
            <person name="Pearson M."/>
            <person name="Poon T.W."/>
            <person name="Priest M."/>
            <person name="Roberts A."/>
            <person name="Saif S."/>
            <person name="Shea T."/>
            <person name="Sykes S."/>
            <person name="Wortman J."/>
            <person name="Nusbaum C."/>
            <person name="Birren B."/>
        </authorList>
    </citation>
    <scope>NUCLEOTIDE SEQUENCE [LARGE SCALE GENOMIC DNA]</scope>
    <source>
        <strain evidence="1">CJ02B3</strain>
    </source>
</reference>
<dbReference type="AlphaFoldDB" id="W2GKR3"/>
<organism evidence="1">
    <name type="scientific">Phytophthora nicotianae</name>
    <name type="common">Potato buckeye rot agent</name>
    <name type="synonym">Phytophthora parasitica</name>
    <dbReference type="NCBI Taxonomy" id="4792"/>
    <lineage>
        <taxon>Eukaryota</taxon>
        <taxon>Sar</taxon>
        <taxon>Stramenopiles</taxon>
        <taxon>Oomycota</taxon>
        <taxon>Peronosporomycetes</taxon>
        <taxon>Peronosporales</taxon>
        <taxon>Peronosporaceae</taxon>
        <taxon>Phytophthora</taxon>
    </lineage>
</organism>
<dbReference type="Proteomes" id="UP000054532">
    <property type="component" value="Unassembled WGS sequence"/>
</dbReference>
<dbReference type="EMBL" id="KI680549">
    <property type="protein sequence ID" value="ETL89438.1"/>
    <property type="molecule type" value="Genomic_DNA"/>
</dbReference>
<evidence type="ECO:0000313" key="1">
    <source>
        <dbReference type="EMBL" id="ETK82836.1"/>
    </source>
</evidence>
<dbReference type="EMBL" id="KI673840">
    <property type="protein sequence ID" value="ETL36213.1"/>
    <property type="molecule type" value="Genomic_DNA"/>
</dbReference>
<protein>
    <submittedName>
        <fullName evidence="1">Uncharacterized protein</fullName>
    </submittedName>
</protein>
<sequence>MTVLTGFDKMYCVELDVTRRNPYCPKPKPSKFAYCRFTWNLTVSSFAQPREYSILPIALRTSVFK</sequence>
<evidence type="ECO:0000313" key="4">
    <source>
        <dbReference type="EMBL" id="ETM42715.1"/>
    </source>
</evidence>
<gene>
    <name evidence="4" type="ORF">L914_11686</name>
    <name evidence="1" type="ORF">L915_11854</name>
    <name evidence="2" type="ORF">L916_11782</name>
    <name evidence="3" type="ORF">L917_11637</name>
</gene>